<evidence type="ECO:0000256" key="6">
    <source>
        <dbReference type="PIRSR" id="PIRSR606710-2"/>
    </source>
</evidence>
<dbReference type="Gene3D" id="2.80.10.50">
    <property type="match status" value="1"/>
</dbReference>
<organism evidence="10 11">
    <name type="scientific">Asticcacaulis biprosthecium C19</name>
    <dbReference type="NCBI Taxonomy" id="715226"/>
    <lineage>
        <taxon>Bacteria</taxon>
        <taxon>Pseudomonadati</taxon>
        <taxon>Pseudomonadota</taxon>
        <taxon>Alphaproteobacteria</taxon>
        <taxon>Caulobacterales</taxon>
        <taxon>Caulobacteraceae</taxon>
        <taxon>Asticcacaulis</taxon>
    </lineage>
</organism>
<dbReference type="STRING" id="715226.ABI_33960"/>
<evidence type="ECO:0000313" key="10">
    <source>
        <dbReference type="EMBL" id="EGF90375.1"/>
    </source>
</evidence>
<dbReference type="InterPro" id="IPR023296">
    <property type="entry name" value="Glyco_hydro_beta-prop_sf"/>
</dbReference>
<protein>
    <submittedName>
        <fullName evidence="10">Endo-a1,5-arabinanase</fullName>
    </submittedName>
</protein>
<feature type="domain" description="Ricin B lectin" evidence="9">
    <location>
        <begin position="46"/>
        <end position="120"/>
    </location>
</feature>
<dbReference type="eggNOG" id="COG3507">
    <property type="taxonomic scope" value="Bacteria"/>
</dbReference>
<feature type="region of interest" description="Disordered" evidence="8">
    <location>
        <begin position="8"/>
        <end position="30"/>
    </location>
</feature>
<dbReference type="SUPFAM" id="SSF50370">
    <property type="entry name" value="Ricin B-like lectins"/>
    <property type="match status" value="1"/>
</dbReference>
<dbReference type="InterPro" id="IPR000772">
    <property type="entry name" value="Ricin_B_lectin"/>
</dbReference>
<dbReference type="Pfam" id="PF14200">
    <property type="entry name" value="RicinB_lectin_2"/>
    <property type="match status" value="1"/>
</dbReference>
<keyword evidence="3 7" id="KW-0378">Hydrolase</keyword>
<dbReference type="AlphaFoldDB" id="F4QQ88"/>
<gene>
    <name evidence="10" type="ORF">ABI_33960</name>
</gene>
<proteinExistence type="inferred from homology"/>
<feature type="site" description="Important for catalytic activity, responsible for pKa modulation of the active site Glu and correct orientation of both the proton donor and substrate" evidence="6">
    <location>
        <position position="332"/>
    </location>
</feature>
<evidence type="ECO:0000256" key="2">
    <source>
        <dbReference type="ARBA" id="ARBA00009865"/>
    </source>
</evidence>
<dbReference type="SUPFAM" id="SSF75005">
    <property type="entry name" value="Arabinanase/levansucrase/invertase"/>
    <property type="match status" value="1"/>
</dbReference>
<sequence length="498" mass="51789">MTGAITACGGGGGGGGGSGGGGGGSSSSAVGVDMGTQSVVDDVMAMKIRNVASGQYLTIAGASQTAGAKLGQALDSSNKELLWHAITMDSNQYNLENMLTHQVAGIENASTSAGAEALQWADNGINDHLWTFHKLTNGNYLIRNVRSGLYLQTNASGTVTQESRPATGTACTCQEWSLSLTSARAYALPKAVSGAGVDVHDPNLIVDTAGTYWLYGTHNTLASSTDLTTFTKVATGAFATDYAWWASKNTTGGGGRTDLWAPSVLYANGTYYHYYSIPVYGTPGVPGTNMGAEAVIALATGPTPTGPWTDAGEIIASCGTRPGCITKYNAIDPAPYIDDAGNWYMAFGSWEDGMHVIELDPVTGLRKGKVMHDIAKRPGGVEGPFIFPWVVNGTRYYYYFGSANPCCNANSRYRILVGRSTSPTGPFFDRGGLNLVDGGGTILLSAHGQIKGPGGNSVVNAGGVPILVYHYYDGASGGAPKLGLNALGFDAEGWPYVQ</sequence>
<accession>F4QQ88</accession>
<reference evidence="11" key="1">
    <citation type="submission" date="2011-03" db="EMBL/GenBank/DDBJ databases">
        <title>Draft genome sequence of Brevundimonas diminuta.</title>
        <authorList>
            <person name="Brown P.J.B."/>
            <person name="Buechlein A."/>
            <person name="Hemmerich C."/>
            <person name="Brun Y.V."/>
        </authorList>
    </citation>
    <scope>NUCLEOTIDE SEQUENCE [LARGE SCALE GENOMIC DNA]</scope>
    <source>
        <strain evidence="11">C19</strain>
    </source>
</reference>
<evidence type="ECO:0000259" key="9">
    <source>
        <dbReference type="Pfam" id="PF14200"/>
    </source>
</evidence>
<dbReference type="CDD" id="cd08998">
    <property type="entry name" value="GH43_Arb43a-like"/>
    <property type="match status" value="1"/>
</dbReference>
<evidence type="ECO:0000256" key="1">
    <source>
        <dbReference type="ARBA" id="ARBA00004834"/>
    </source>
</evidence>
<evidence type="ECO:0000256" key="8">
    <source>
        <dbReference type="SAM" id="MobiDB-lite"/>
    </source>
</evidence>
<evidence type="ECO:0000256" key="7">
    <source>
        <dbReference type="RuleBase" id="RU361187"/>
    </source>
</evidence>
<dbReference type="InterPro" id="IPR006710">
    <property type="entry name" value="Glyco_hydro_43"/>
</dbReference>
<keyword evidence="11" id="KW-1185">Reference proteome</keyword>
<evidence type="ECO:0000313" key="11">
    <source>
        <dbReference type="Proteomes" id="UP000006512"/>
    </source>
</evidence>
<evidence type="ECO:0000256" key="5">
    <source>
        <dbReference type="PIRSR" id="PIRSR606710-1"/>
    </source>
</evidence>
<feature type="active site" description="Proton acceptor" evidence="5">
    <location>
        <position position="201"/>
    </location>
</feature>
<evidence type="ECO:0000256" key="4">
    <source>
        <dbReference type="ARBA" id="ARBA00023295"/>
    </source>
</evidence>
<dbReference type="PANTHER" id="PTHR43301:SF3">
    <property type="entry name" value="ARABINAN ENDO-1,5-ALPHA-L-ARABINOSIDASE A-RELATED"/>
    <property type="match status" value="1"/>
</dbReference>
<dbReference type="Gene3D" id="2.115.10.20">
    <property type="entry name" value="Glycosyl hydrolase domain, family 43"/>
    <property type="match status" value="1"/>
</dbReference>
<feature type="active site" description="Proton donor" evidence="5">
    <location>
        <position position="382"/>
    </location>
</feature>
<dbReference type="PANTHER" id="PTHR43301">
    <property type="entry name" value="ARABINAN ENDO-1,5-ALPHA-L-ARABINOSIDASE"/>
    <property type="match status" value="1"/>
</dbReference>
<evidence type="ECO:0000256" key="3">
    <source>
        <dbReference type="ARBA" id="ARBA00022801"/>
    </source>
</evidence>
<dbReference type="HOGENOM" id="CLU_044984_0_0_5"/>
<keyword evidence="4 7" id="KW-0326">Glycosidase</keyword>
<comment type="similarity">
    <text evidence="2 7">Belongs to the glycosyl hydrolase 43 family.</text>
</comment>
<dbReference type="InterPro" id="IPR035992">
    <property type="entry name" value="Ricin_B-like_lectins"/>
</dbReference>
<dbReference type="Proteomes" id="UP000006512">
    <property type="component" value="Unassembled WGS sequence"/>
</dbReference>
<dbReference type="EMBL" id="GL883079">
    <property type="protein sequence ID" value="EGF90375.1"/>
    <property type="molecule type" value="Genomic_DNA"/>
</dbReference>
<dbReference type="GO" id="GO:0004553">
    <property type="term" value="F:hydrolase activity, hydrolyzing O-glycosyl compounds"/>
    <property type="evidence" value="ECO:0007669"/>
    <property type="project" value="InterPro"/>
</dbReference>
<dbReference type="InterPro" id="IPR050727">
    <property type="entry name" value="GH43_arabinanases"/>
</dbReference>
<dbReference type="eggNOG" id="COG3533">
    <property type="taxonomic scope" value="Bacteria"/>
</dbReference>
<feature type="compositionally biased region" description="Gly residues" evidence="8">
    <location>
        <begin position="8"/>
        <end position="25"/>
    </location>
</feature>
<dbReference type="CDD" id="cd00161">
    <property type="entry name" value="beta-trefoil_Ricin-like"/>
    <property type="match status" value="1"/>
</dbReference>
<dbReference type="Pfam" id="PF04616">
    <property type="entry name" value="Glyco_hydro_43"/>
    <property type="match status" value="1"/>
</dbReference>
<comment type="pathway">
    <text evidence="1">Glycan metabolism; L-arabinan degradation.</text>
</comment>
<dbReference type="GO" id="GO:0005975">
    <property type="term" value="P:carbohydrate metabolic process"/>
    <property type="evidence" value="ECO:0007669"/>
    <property type="project" value="InterPro"/>
</dbReference>
<name>F4QQ88_9CAUL</name>